<name>A0A974NQE8_PERPY</name>
<feature type="domain" description="Rhodanese" evidence="2">
    <location>
        <begin position="15"/>
        <end position="131"/>
    </location>
</feature>
<dbReference type="NCBIfam" id="NF008752">
    <property type="entry name" value="PRK11784.1-4"/>
    <property type="match status" value="1"/>
</dbReference>
<sequence length="349" mass="39713">MFQDMNIDELLALREKKDIVLIDVRSPSEFREATIPGSYNIPLFDDAERAEVGTIYKQISNQAAKKRGLEIVSAKLPNFIEEFQGIEGQKVVFCWRGGMRSKTTATLLSLMDVHVCRLQGGVRAYRKWIVDQLEKIEVKAEPIVLNGFTGSGKTVILHKLEEMGHPVLDLEGIANHRGSIFGQIGLEPNNQKSFDALLVEKLIELQNAPYILFEAESKRIGKATMPQFLVDKKEQGFQVFVDMPVDERVRHIIEDYQPENHHAECLEAFRKIKNRIHTPIAAQIDADLSSGNYASGVRLLLEHYYDPRYKHTAEQFAQNRRITIQPKNADQAVEQIITILRTKFKTAVS</sequence>
<dbReference type="NCBIfam" id="TIGR03167">
    <property type="entry name" value="tRNA_sel_U_synt"/>
    <property type="match status" value="1"/>
</dbReference>
<evidence type="ECO:0000259" key="2">
    <source>
        <dbReference type="PROSITE" id="PS50206"/>
    </source>
</evidence>
<gene>
    <name evidence="3" type="primary">mnmH</name>
    <name evidence="3" type="ORF">I6J18_08310</name>
</gene>
<organism evidence="3 4">
    <name type="scientific">Peribacillus psychrosaccharolyticus</name>
    <name type="common">Bacillus psychrosaccharolyticus</name>
    <dbReference type="NCBI Taxonomy" id="1407"/>
    <lineage>
        <taxon>Bacteria</taxon>
        <taxon>Bacillati</taxon>
        <taxon>Bacillota</taxon>
        <taxon>Bacilli</taxon>
        <taxon>Bacillales</taxon>
        <taxon>Bacillaceae</taxon>
        <taxon>Peribacillus</taxon>
    </lineage>
</organism>
<dbReference type="SUPFAM" id="SSF52821">
    <property type="entry name" value="Rhodanese/Cell cycle control phosphatase"/>
    <property type="match status" value="1"/>
</dbReference>
<evidence type="ECO:0000313" key="3">
    <source>
        <dbReference type="EMBL" id="QQT01838.1"/>
    </source>
</evidence>
<dbReference type="EMBL" id="CP068053">
    <property type="protein sequence ID" value="QQT01838.1"/>
    <property type="molecule type" value="Genomic_DNA"/>
</dbReference>
<dbReference type="InterPro" id="IPR001763">
    <property type="entry name" value="Rhodanese-like_dom"/>
</dbReference>
<dbReference type="Gene3D" id="3.40.50.300">
    <property type="entry name" value="P-loop containing nucleotide triphosphate hydrolases"/>
    <property type="match status" value="1"/>
</dbReference>
<dbReference type="InterPro" id="IPR058840">
    <property type="entry name" value="AAA_SelU"/>
</dbReference>
<proteinExistence type="predicted"/>
<dbReference type="InterPro" id="IPR027417">
    <property type="entry name" value="P-loop_NTPase"/>
</dbReference>
<dbReference type="NCBIfam" id="NF008750">
    <property type="entry name" value="PRK11784.1-2"/>
    <property type="match status" value="1"/>
</dbReference>
<accession>A0A974NQE8</accession>
<keyword evidence="1" id="KW-0711">Selenium</keyword>
<dbReference type="Pfam" id="PF00581">
    <property type="entry name" value="Rhodanese"/>
    <property type="match status" value="1"/>
</dbReference>
<dbReference type="Gene3D" id="3.40.250.10">
    <property type="entry name" value="Rhodanese-like domain"/>
    <property type="match status" value="1"/>
</dbReference>
<evidence type="ECO:0000313" key="4">
    <source>
        <dbReference type="Proteomes" id="UP000595254"/>
    </source>
</evidence>
<dbReference type="RefSeq" id="WP_040376457.1">
    <property type="nucleotide sequence ID" value="NZ_CP068053.1"/>
</dbReference>
<dbReference type="PANTHER" id="PTHR30401:SF0">
    <property type="entry name" value="TRNA 2-SELENOURIDINE SYNTHASE"/>
    <property type="match status" value="1"/>
</dbReference>
<dbReference type="GO" id="GO:0002098">
    <property type="term" value="P:tRNA wobble uridine modification"/>
    <property type="evidence" value="ECO:0007669"/>
    <property type="project" value="InterPro"/>
</dbReference>
<evidence type="ECO:0000256" key="1">
    <source>
        <dbReference type="ARBA" id="ARBA00023266"/>
    </source>
</evidence>
<dbReference type="SMART" id="SM00450">
    <property type="entry name" value="RHOD"/>
    <property type="match status" value="1"/>
</dbReference>
<dbReference type="PROSITE" id="PS50206">
    <property type="entry name" value="RHODANESE_3"/>
    <property type="match status" value="1"/>
</dbReference>
<dbReference type="KEGG" id="ppsr:I6J18_08310"/>
<dbReference type="AlphaFoldDB" id="A0A974NQE8"/>
<dbReference type="Proteomes" id="UP000595254">
    <property type="component" value="Chromosome"/>
</dbReference>
<keyword evidence="4" id="KW-1185">Reference proteome</keyword>
<dbReference type="PANTHER" id="PTHR30401">
    <property type="entry name" value="TRNA 2-SELENOURIDINE SYNTHASE"/>
    <property type="match status" value="1"/>
</dbReference>
<reference evidence="3 4" key="1">
    <citation type="submission" date="2021-01" db="EMBL/GenBank/DDBJ databases">
        <title>FDA dAtabase for Regulatory Grade micrObial Sequences (FDA-ARGOS): Supporting development and validation of Infectious Disease Dx tests.</title>
        <authorList>
            <person name="Nelson B."/>
            <person name="Plummer A."/>
            <person name="Tallon L."/>
            <person name="Sadzewicz L."/>
            <person name="Zhao X."/>
            <person name="Boylan J."/>
            <person name="Ott S."/>
            <person name="Bowen H."/>
            <person name="Vavikolanu K."/>
            <person name="Mehta A."/>
            <person name="Aluvathingal J."/>
            <person name="Nadendla S."/>
            <person name="Myers T."/>
            <person name="Yan Y."/>
            <person name="Sichtig H."/>
        </authorList>
    </citation>
    <scope>NUCLEOTIDE SEQUENCE [LARGE SCALE GENOMIC DNA]</scope>
    <source>
        <strain evidence="3 4">FDAARGOS_1161</strain>
    </source>
</reference>
<dbReference type="SUPFAM" id="SSF52540">
    <property type="entry name" value="P-loop containing nucleoside triphosphate hydrolases"/>
    <property type="match status" value="1"/>
</dbReference>
<protein>
    <submittedName>
        <fullName evidence="3">tRNA 2-selenouridine(34) synthase MnmH</fullName>
    </submittedName>
</protein>
<dbReference type="Pfam" id="PF26341">
    <property type="entry name" value="AAA_SelU"/>
    <property type="match status" value="1"/>
</dbReference>
<dbReference type="InterPro" id="IPR036873">
    <property type="entry name" value="Rhodanese-like_dom_sf"/>
</dbReference>
<dbReference type="InterPro" id="IPR017582">
    <property type="entry name" value="SelU"/>
</dbReference>
<dbReference type="GO" id="GO:0043828">
    <property type="term" value="F:tRNA 2-selenouridine synthase activity"/>
    <property type="evidence" value="ECO:0007669"/>
    <property type="project" value="InterPro"/>
</dbReference>